<accession>A0AA48KA36</accession>
<dbReference type="RefSeq" id="WP_316415833.1">
    <property type="nucleotide sequence ID" value="NZ_AP027080.1"/>
</dbReference>
<feature type="compositionally biased region" description="Low complexity" evidence="1">
    <location>
        <begin position="39"/>
        <end position="52"/>
    </location>
</feature>
<name>A0AA48KA36_9BACT</name>
<evidence type="ECO:0000256" key="1">
    <source>
        <dbReference type="SAM" id="MobiDB-lite"/>
    </source>
</evidence>
<proteinExistence type="predicted"/>
<evidence type="ECO:0000313" key="3">
    <source>
        <dbReference type="Proteomes" id="UP001238179"/>
    </source>
</evidence>
<dbReference type="KEGG" id="msil:METEAL_20960"/>
<keyword evidence="3" id="KW-1185">Reference proteome</keyword>
<dbReference type="AlphaFoldDB" id="A0AA48KA36"/>
<feature type="region of interest" description="Disordered" evidence="1">
    <location>
        <begin position="38"/>
        <end position="69"/>
    </location>
</feature>
<evidence type="ECO:0000313" key="2">
    <source>
        <dbReference type="EMBL" id="BDU72922.1"/>
    </source>
</evidence>
<dbReference type="EMBL" id="AP027080">
    <property type="protein sequence ID" value="BDU72922.1"/>
    <property type="molecule type" value="Genomic_DNA"/>
</dbReference>
<reference evidence="3" key="1">
    <citation type="journal article" date="2023" name="Int. J. Syst. Evol. Microbiol.">
        <title>Mesoterricola silvestris gen. nov., sp. nov., Mesoterricola sediminis sp. nov., Geothrix oryzae sp. nov., Geothrix edaphica sp. nov., Geothrix rubra sp. nov., and Geothrix limicola sp. nov., six novel members of Acidobacteriota isolated from soils.</title>
        <authorList>
            <person name="Itoh H."/>
            <person name="Sugisawa Y."/>
            <person name="Mise K."/>
            <person name="Xu Z."/>
            <person name="Kuniyasu M."/>
            <person name="Ushijima N."/>
            <person name="Kawano K."/>
            <person name="Kobayashi E."/>
            <person name="Shiratori Y."/>
            <person name="Masuda Y."/>
            <person name="Senoo K."/>
        </authorList>
    </citation>
    <scope>NUCLEOTIDE SEQUENCE [LARGE SCALE GENOMIC DNA]</scope>
    <source>
        <strain evidence="3">W79</strain>
    </source>
</reference>
<sequence length="240" mass="25332">MTLNGISWKIRLVALGALALECLAIGFSAQSCKRRESQAGHIQQADQHQAAQTEAGASAGVHEQGAQDHEAAAHDLNPTVHDADALVDEAQGTVDHLANLGESPGPGQQAGPPIQDPVEHAALDVAKDHLIDVLKQDVAAIRAQNLHLIQADLERQAQAGDLKIQVGELQAENRELRAALASQPRERVWAASAIYGTNGTAGAGVTRSFGPLQAGIDVVRRKLDNGQSTLEALGRVSWSF</sequence>
<organism evidence="2 3">
    <name type="scientific">Mesoterricola silvestris</name>
    <dbReference type="NCBI Taxonomy" id="2927979"/>
    <lineage>
        <taxon>Bacteria</taxon>
        <taxon>Pseudomonadati</taxon>
        <taxon>Acidobacteriota</taxon>
        <taxon>Holophagae</taxon>
        <taxon>Holophagales</taxon>
        <taxon>Holophagaceae</taxon>
        <taxon>Mesoterricola</taxon>
    </lineage>
</organism>
<protein>
    <submittedName>
        <fullName evidence="2">Uncharacterized protein</fullName>
    </submittedName>
</protein>
<dbReference type="Proteomes" id="UP001238179">
    <property type="component" value="Chromosome"/>
</dbReference>
<gene>
    <name evidence="2" type="ORF">METEAL_20960</name>
</gene>